<feature type="transmembrane region" description="Helical" evidence="1">
    <location>
        <begin position="16"/>
        <end position="36"/>
    </location>
</feature>
<evidence type="ECO:0000313" key="3">
    <source>
        <dbReference type="Proteomes" id="UP001501495"/>
    </source>
</evidence>
<dbReference type="Proteomes" id="UP001501495">
    <property type="component" value="Unassembled WGS sequence"/>
</dbReference>
<keyword evidence="1" id="KW-0812">Transmembrane</keyword>
<feature type="transmembrane region" description="Helical" evidence="1">
    <location>
        <begin position="129"/>
        <end position="148"/>
    </location>
</feature>
<name>A0ABP7XB67_9ACTN</name>
<dbReference type="EMBL" id="BAAAZH010000001">
    <property type="protein sequence ID" value="GAA4107614.1"/>
    <property type="molecule type" value="Genomic_DNA"/>
</dbReference>
<reference evidence="3" key="1">
    <citation type="journal article" date="2019" name="Int. J. Syst. Evol. Microbiol.">
        <title>The Global Catalogue of Microorganisms (GCM) 10K type strain sequencing project: providing services to taxonomists for standard genome sequencing and annotation.</title>
        <authorList>
            <consortium name="The Broad Institute Genomics Platform"/>
            <consortium name="The Broad Institute Genome Sequencing Center for Infectious Disease"/>
            <person name="Wu L."/>
            <person name="Ma J."/>
        </authorList>
    </citation>
    <scope>NUCLEOTIDE SEQUENCE [LARGE SCALE GENOMIC DNA]</scope>
    <source>
        <strain evidence="3">JCM 16703</strain>
    </source>
</reference>
<sequence>MTTDSPVLWYLNRGTGIVLLSLLSLSVLLGVLALTGRPAGDGGSRVPRFVTQNLHRNLALGSVLLLVAHIVTAVADEFVDIRWWQAVVPFGATYAPLWLELGTLAFDLMLVVAVTSLLRHRIGLRSWRIVHLTSWAAYAAAVAHGFGIGTDLRHRDHWEMWSIVPTAFSVTVVVVAFAWRLAGGLRAREDVVRPSAERARIGVEA</sequence>
<dbReference type="RefSeq" id="WP_344731178.1">
    <property type="nucleotide sequence ID" value="NZ_BAAAZH010000001.1"/>
</dbReference>
<evidence type="ECO:0000256" key="1">
    <source>
        <dbReference type="SAM" id="Phobius"/>
    </source>
</evidence>
<accession>A0ABP7XB67</accession>
<keyword evidence="3" id="KW-1185">Reference proteome</keyword>
<proteinExistence type="predicted"/>
<feature type="transmembrane region" description="Helical" evidence="1">
    <location>
        <begin position="95"/>
        <end position="117"/>
    </location>
</feature>
<feature type="transmembrane region" description="Helical" evidence="1">
    <location>
        <begin position="160"/>
        <end position="179"/>
    </location>
</feature>
<feature type="transmembrane region" description="Helical" evidence="1">
    <location>
        <begin position="57"/>
        <end position="75"/>
    </location>
</feature>
<evidence type="ECO:0008006" key="4">
    <source>
        <dbReference type="Google" id="ProtNLM"/>
    </source>
</evidence>
<gene>
    <name evidence="2" type="ORF">GCM10022215_00620</name>
</gene>
<keyword evidence="1" id="KW-1133">Transmembrane helix</keyword>
<comment type="caution">
    <text evidence="2">The sequence shown here is derived from an EMBL/GenBank/DDBJ whole genome shotgun (WGS) entry which is preliminary data.</text>
</comment>
<protein>
    <recommendedName>
        <fullName evidence="4">Ferric reductase</fullName>
    </recommendedName>
</protein>
<evidence type="ECO:0000313" key="2">
    <source>
        <dbReference type="EMBL" id="GAA4107614.1"/>
    </source>
</evidence>
<keyword evidence="1" id="KW-0472">Membrane</keyword>
<organism evidence="2 3">
    <name type="scientific">Nocardioides fonticola</name>
    <dbReference type="NCBI Taxonomy" id="450363"/>
    <lineage>
        <taxon>Bacteria</taxon>
        <taxon>Bacillati</taxon>
        <taxon>Actinomycetota</taxon>
        <taxon>Actinomycetes</taxon>
        <taxon>Propionibacteriales</taxon>
        <taxon>Nocardioidaceae</taxon>
        <taxon>Nocardioides</taxon>
    </lineage>
</organism>